<name>A0A0A0MBR3_9GAMM</name>
<evidence type="ECO:0000256" key="1">
    <source>
        <dbReference type="SAM" id="Phobius"/>
    </source>
</evidence>
<evidence type="ECO:0000313" key="3">
    <source>
        <dbReference type="Proteomes" id="UP000030003"/>
    </source>
</evidence>
<feature type="transmembrane region" description="Helical" evidence="1">
    <location>
        <begin position="111"/>
        <end position="130"/>
    </location>
</feature>
<proteinExistence type="predicted"/>
<keyword evidence="1" id="KW-1133">Transmembrane helix</keyword>
<dbReference type="OrthoDB" id="6025129at2"/>
<evidence type="ECO:0000313" key="2">
    <source>
        <dbReference type="EMBL" id="KGO99021.1"/>
    </source>
</evidence>
<reference evidence="2 3" key="1">
    <citation type="submission" date="2013-08" db="EMBL/GenBank/DDBJ databases">
        <title>Genomic analysis of Lysobacter defluvii.</title>
        <authorList>
            <person name="Wang Q."/>
            <person name="Wang G."/>
        </authorList>
    </citation>
    <scope>NUCLEOTIDE SEQUENCE [LARGE SCALE GENOMIC DNA]</scope>
    <source>
        <strain evidence="2 3">IMMIB APB-9</strain>
    </source>
</reference>
<feature type="transmembrane region" description="Helical" evidence="1">
    <location>
        <begin position="86"/>
        <end position="105"/>
    </location>
</feature>
<accession>A0A0A0MBR3</accession>
<dbReference type="AlphaFoldDB" id="A0A0A0MBR3"/>
<keyword evidence="1" id="KW-0472">Membrane</keyword>
<dbReference type="Proteomes" id="UP000030003">
    <property type="component" value="Unassembled WGS sequence"/>
</dbReference>
<feature type="transmembrane region" description="Helical" evidence="1">
    <location>
        <begin position="55"/>
        <end position="74"/>
    </location>
</feature>
<organism evidence="2 3">
    <name type="scientific">Lysobacter defluvii IMMIB APB-9 = DSM 18482</name>
    <dbReference type="NCBI Taxonomy" id="1385515"/>
    <lineage>
        <taxon>Bacteria</taxon>
        <taxon>Pseudomonadati</taxon>
        <taxon>Pseudomonadota</taxon>
        <taxon>Gammaproteobacteria</taxon>
        <taxon>Lysobacterales</taxon>
        <taxon>Lysobacteraceae</taxon>
        <taxon>Novilysobacter</taxon>
    </lineage>
</organism>
<dbReference type="eggNOG" id="ENOG503273Z">
    <property type="taxonomic scope" value="Bacteria"/>
</dbReference>
<dbReference type="RefSeq" id="WP_027070393.1">
    <property type="nucleotide sequence ID" value="NZ_AUHT01000012.1"/>
</dbReference>
<comment type="caution">
    <text evidence="2">The sequence shown here is derived from an EMBL/GenBank/DDBJ whole genome shotgun (WGS) entry which is preliminary data.</text>
</comment>
<keyword evidence="3" id="KW-1185">Reference proteome</keyword>
<dbReference type="STRING" id="1385515.GCA_000423325_02392"/>
<gene>
    <name evidence="2" type="ORF">N791_07090</name>
</gene>
<keyword evidence="1" id="KW-0812">Transmembrane</keyword>
<dbReference type="EMBL" id="AVBH01000035">
    <property type="protein sequence ID" value="KGO99021.1"/>
    <property type="molecule type" value="Genomic_DNA"/>
</dbReference>
<protein>
    <submittedName>
        <fullName evidence="2">Signal peptide protein</fullName>
    </submittedName>
</protein>
<sequence>MNGLGRKILAVVAGLVAGSLVNMAVLGIGGQVIAPPAGSDTSTTEGLAASMHLFGARHFVFPFLAHLVGTLAGAWLGTRLYPGRRALPAVLVGAFFLAGGIAASVMLPAPAWFIAADLVLAYGPAAWLGWRLAQVRGR</sequence>